<proteinExistence type="predicted"/>
<dbReference type="AlphaFoldDB" id="A0A914Q315"/>
<feature type="region of interest" description="Disordered" evidence="1">
    <location>
        <begin position="165"/>
        <end position="187"/>
    </location>
</feature>
<evidence type="ECO:0000313" key="2">
    <source>
        <dbReference type="Proteomes" id="UP000887578"/>
    </source>
</evidence>
<dbReference type="Proteomes" id="UP000887578">
    <property type="component" value="Unplaced"/>
</dbReference>
<feature type="compositionally biased region" description="Basic residues" evidence="1">
    <location>
        <begin position="177"/>
        <end position="187"/>
    </location>
</feature>
<evidence type="ECO:0000313" key="3">
    <source>
        <dbReference type="WBParaSite" id="PDA_v2.g25153.t1"/>
    </source>
</evidence>
<protein>
    <submittedName>
        <fullName evidence="3">Uncharacterized protein</fullName>
    </submittedName>
</protein>
<accession>A0A914Q315</accession>
<name>A0A914Q315_9BILA</name>
<reference evidence="3" key="1">
    <citation type="submission" date="2022-11" db="UniProtKB">
        <authorList>
            <consortium name="WormBaseParasite"/>
        </authorList>
    </citation>
    <scope>IDENTIFICATION</scope>
</reference>
<dbReference type="WBParaSite" id="PDA_v2.g25153.t1">
    <property type="protein sequence ID" value="PDA_v2.g25153.t1"/>
    <property type="gene ID" value="PDA_v2.g25153"/>
</dbReference>
<organism evidence="2 3">
    <name type="scientific">Panagrolaimus davidi</name>
    <dbReference type="NCBI Taxonomy" id="227884"/>
    <lineage>
        <taxon>Eukaryota</taxon>
        <taxon>Metazoa</taxon>
        <taxon>Ecdysozoa</taxon>
        <taxon>Nematoda</taxon>
        <taxon>Chromadorea</taxon>
        <taxon>Rhabditida</taxon>
        <taxon>Tylenchina</taxon>
        <taxon>Panagrolaimomorpha</taxon>
        <taxon>Panagrolaimoidea</taxon>
        <taxon>Panagrolaimidae</taxon>
        <taxon>Panagrolaimus</taxon>
    </lineage>
</organism>
<evidence type="ECO:0000256" key="1">
    <source>
        <dbReference type="SAM" id="MobiDB-lite"/>
    </source>
</evidence>
<sequence>MNTFSKENYAHIIRKVNENLKCGDEEKSEIIKEILELAHCTSELHFDILRDALVTSWKLSTNPAVVKFAIYFEFTYLYRHKFWFAKLGASLRQNNGLESTHKGAKVDFITRKAPLVRDICYLRPSSSDLTESEFHQVVQSIECDVLDDASFIQRFQSNVVEARRQTLSSTGRNRPGAPKKHTPALQR</sequence>
<keyword evidence="2" id="KW-1185">Reference proteome</keyword>